<accession>A0A1J1GLD2</accession>
<keyword evidence="2" id="KW-1185">Reference proteome</keyword>
<dbReference type="RefSeq" id="XP_028525835.1">
    <property type="nucleotide sequence ID" value="XM_028674767.1"/>
</dbReference>
<proteinExistence type="predicted"/>
<dbReference type="VEuPathDB" id="PlasmoDB:PGAL8A_00071700"/>
<evidence type="ECO:0000313" key="1">
    <source>
        <dbReference type="EMBL" id="CRG93013.1"/>
    </source>
</evidence>
<name>A0A1J1GLD2_PLAGA</name>
<dbReference type="OrthoDB" id="380866at2759"/>
<evidence type="ECO:0000313" key="2">
    <source>
        <dbReference type="Proteomes" id="UP000220797"/>
    </source>
</evidence>
<dbReference type="Proteomes" id="UP000220797">
    <property type="component" value="Unassembled WGS sequence"/>
</dbReference>
<protein>
    <submittedName>
        <fullName evidence="1">Uncharacterized protein</fullName>
    </submittedName>
</protein>
<sequence>MDTIENKYNFFNSNVSLLELSYDEDLKVNIINKNSSLVNYYKNKLKNKEIQKVKYFDIDITEDVNEINGAFSSPLKICEENEDNLQLKINRFLLSCNDYTYARKILLNDIHITIHHGSNDTN</sequence>
<dbReference type="GeneID" id="39729242"/>
<organism evidence="1 2">
    <name type="scientific">Plasmodium gallinaceum</name>
    <dbReference type="NCBI Taxonomy" id="5849"/>
    <lineage>
        <taxon>Eukaryota</taxon>
        <taxon>Sar</taxon>
        <taxon>Alveolata</taxon>
        <taxon>Apicomplexa</taxon>
        <taxon>Aconoidasida</taxon>
        <taxon>Haemosporida</taxon>
        <taxon>Plasmodiidae</taxon>
        <taxon>Plasmodium</taxon>
        <taxon>Plasmodium (Haemamoeba)</taxon>
    </lineage>
</organism>
<gene>
    <name evidence="1" type="ORF">PGAL8A_00071700</name>
</gene>
<reference evidence="1" key="1">
    <citation type="submission" date="2015-04" db="EMBL/GenBank/DDBJ databases">
        <authorList>
            <consortium name="Pathogen Informatics"/>
        </authorList>
    </citation>
    <scope>NUCLEOTIDE SEQUENCE [LARGE SCALE GENOMIC DNA]</scope>
    <source>
        <strain evidence="1">8A</strain>
    </source>
</reference>
<comment type="caution">
    <text evidence="1">The sequence shown here is derived from an EMBL/GenBank/DDBJ whole genome shotgun (WGS) entry which is preliminary data.</text>
</comment>
<dbReference type="EMBL" id="CVMV01000004">
    <property type="protein sequence ID" value="CRG93013.1"/>
    <property type="molecule type" value="Genomic_DNA"/>
</dbReference>
<dbReference type="AlphaFoldDB" id="A0A1J1GLD2"/>